<evidence type="ECO:0000313" key="4">
    <source>
        <dbReference type="Proteomes" id="UP000262195"/>
    </source>
</evidence>
<feature type="transmembrane region" description="Helical" evidence="2">
    <location>
        <begin position="141"/>
        <end position="159"/>
    </location>
</feature>
<proteinExistence type="predicted"/>
<dbReference type="Proteomes" id="UP000262195">
    <property type="component" value="Unassembled WGS sequence"/>
</dbReference>
<dbReference type="AlphaFoldDB" id="A0A3D4S559"/>
<feature type="compositionally biased region" description="Basic residues" evidence="1">
    <location>
        <begin position="677"/>
        <end position="701"/>
    </location>
</feature>
<comment type="caution">
    <text evidence="3">The sequence shown here is derived from an EMBL/GenBank/DDBJ whole genome shotgun (WGS) entry which is preliminary data.</text>
</comment>
<protein>
    <submittedName>
        <fullName evidence="3">FUSC family protein</fullName>
    </submittedName>
</protein>
<name>A0A3D4S559_9ENTE</name>
<organism evidence="3 4">
    <name type="scientific">Bavariicoccus seileri</name>
    <dbReference type="NCBI Taxonomy" id="549685"/>
    <lineage>
        <taxon>Bacteria</taxon>
        <taxon>Bacillati</taxon>
        <taxon>Bacillota</taxon>
        <taxon>Bacilli</taxon>
        <taxon>Lactobacillales</taxon>
        <taxon>Enterococcaceae</taxon>
        <taxon>Bavariicoccus</taxon>
    </lineage>
</organism>
<feature type="compositionally biased region" description="Polar residues" evidence="1">
    <location>
        <begin position="656"/>
        <end position="667"/>
    </location>
</feature>
<dbReference type="NCBIfam" id="NF046089">
    <property type="entry name" value="CD3337_EF1877"/>
    <property type="match status" value="1"/>
</dbReference>
<evidence type="ECO:0000256" key="1">
    <source>
        <dbReference type="SAM" id="MobiDB-lite"/>
    </source>
</evidence>
<feature type="transmembrane region" description="Helical" evidence="2">
    <location>
        <begin position="369"/>
        <end position="390"/>
    </location>
</feature>
<sequence length="707" mass="79790">MKKKLFRIVGIVLVSLFSLIILLSLIGTVAEATGLVDDTVKAGNLYSQYSLNNYQLDFFVDSSWDWLPWNWGDGLGKSVMYGLYAITNFIWTVNLYLSNATGYVVQEAYKLDFISDTAESIGKNIQTLAGINENGLQTSGFYFGFLLLMVLTLGAYVTYTGLLKRETTKAVRAVINFVAIFLLAGSFIAYAPTYITKINDFSSDVSEAALSLGTEIVVPNSESQGKDSVDLIRDSLFSIQVQQPWLLLQFDDSNIEEIGEERVNKILSVSPDENKGKDREEAVKAEIEENDNANLSITKTMNRLGTVVFLVLFNIGISFFVFLLTGIMLFSQILFIIFAMFLPISFLLSMLPTYESLGKKAIIRLFNTIMMRAGVTLVITTAFSISTMFFNISATYPFFMVAFLQIVTFAGIYFKLGDIMSMFNLQSNDSQSMGRRVMRKPQMLMNRKLRQLNRNVGRTLAFGGGAAVGGKLAKDQSKSRLKSPGFSPRKNPSLSNNKEVISDPNKENPNSKNKKQSRMNLTGRKIGKVLDTQSMVKDKAQQVKDQVRNTPTNLKYNLHKEIEKTKKAPEEFKRGLVQEKANRAELREKQRQRRDAKMAEKRKVLGNSANRHRKGRTNVPIKEESKYQKSKIPKNVPANRIVKMNSYPEIKRRLSNQKLSTKENNQPVRKVTPIQQAKKRSILAKAGSRKVQKRVRYRSKSRPGESK</sequence>
<feature type="compositionally biased region" description="Basic and acidic residues" evidence="1">
    <location>
        <begin position="585"/>
        <end position="603"/>
    </location>
</feature>
<dbReference type="InterPro" id="IPR058112">
    <property type="entry name" value="CD3337_EF1877-like"/>
</dbReference>
<reference evidence="3 4" key="1">
    <citation type="journal article" date="2018" name="Nat. Biotechnol.">
        <title>A standardized bacterial taxonomy based on genome phylogeny substantially revises the tree of life.</title>
        <authorList>
            <person name="Parks D.H."/>
            <person name="Chuvochina M."/>
            <person name="Waite D.W."/>
            <person name="Rinke C."/>
            <person name="Skarshewski A."/>
            <person name="Chaumeil P.A."/>
            <person name="Hugenholtz P."/>
        </authorList>
    </citation>
    <scope>NUCLEOTIDE SEQUENCE [LARGE SCALE GENOMIC DNA]</scope>
    <source>
        <strain evidence="3">UBA11306</strain>
    </source>
</reference>
<keyword evidence="2" id="KW-1133">Transmembrane helix</keyword>
<accession>A0A3D4S559</accession>
<feature type="transmembrane region" description="Helical" evidence="2">
    <location>
        <begin position="171"/>
        <end position="191"/>
    </location>
</feature>
<evidence type="ECO:0000256" key="2">
    <source>
        <dbReference type="SAM" id="Phobius"/>
    </source>
</evidence>
<feature type="transmembrane region" description="Helical" evidence="2">
    <location>
        <begin position="329"/>
        <end position="348"/>
    </location>
</feature>
<feature type="transmembrane region" description="Helical" evidence="2">
    <location>
        <begin position="304"/>
        <end position="323"/>
    </location>
</feature>
<feature type="transmembrane region" description="Helical" evidence="2">
    <location>
        <begin position="396"/>
        <end position="414"/>
    </location>
</feature>
<gene>
    <name evidence="3" type="ORF">DIW15_03530</name>
</gene>
<keyword evidence="2" id="KW-0812">Transmembrane</keyword>
<evidence type="ECO:0000313" key="3">
    <source>
        <dbReference type="EMBL" id="HCS93766.1"/>
    </source>
</evidence>
<dbReference type="STRING" id="1121105.GCA_000421665_01088"/>
<feature type="region of interest" description="Disordered" evidence="1">
    <location>
        <begin position="585"/>
        <end position="707"/>
    </location>
</feature>
<dbReference type="EMBL" id="DQHO01000023">
    <property type="protein sequence ID" value="HCS93766.1"/>
    <property type="molecule type" value="Genomic_DNA"/>
</dbReference>
<feature type="transmembrane region" description="Helical" evidence="2">
    <location>
        <begin position="78"/>
        <end position="97"/>
    </location>
</feature>
<feature type="region of interest" description="Disordered" evidence="1">
    <location>
        <begin position="470"/>
        <end position="525"/>
    </location>
</feature>
<feature type="compositionally biased region" description="Polar residues" evidence="1">
    <location>
        <begin position="490"/>
        <end position="499"/>
    </location>
</feature>
<keyword evidence="2" id="KW-0472">Membrane</keyword>